<proteinExistence type="predicted"/>
<sequence>MFVPAWTDDEWCLYCEMIGWKQPLQGPDVRDCMERNVACWTGRNPRDLAEAISAENMDEWMAQRKLAVIKAGIQGDGSGAEQAVEMPSSSMDSKVVEMVADEEDIFCPFVGFRTPLVRMSVAAAIHEHYRNELVQKLNMPGISSIGFSFELVCQMFISHGYEFRHEEFSADSKGIKTGPAIGDKWWTSDHYLGSVTWRTFESTMIKLKKETKSWTQKPICLVPAESNFPCVDILLLKKKTAHLIQITVGKRHSLALEKLQDMCGVMKATGITKIRFCFMLPETRLHEWKGISGGKAMPDEVSVTLIAVHHQWPAAARRTRGRVKTLNGERELRHAEKTATEITVEPTLSEVLQGLQHLKQEVKDGLTEVKEELKGVKEELKGVKEELKGVKEELKDLRTDVKDGLTAVRDEIRTSNEKLMTFLGTLLNKPAITGS</sequence>
<evidence type="ECO:0000256" key="1">
    <source>
        <dbReference type="SAM" id="Coils"/>
    </source>
</evidence>
<dbReference type="AlphaFoldDB" id="A0A023B4S0"/>
<reference evidence="2" key="1">
    <citation type="submission" date="2013-12" db="EMBL/GenBank/DDBJ databases">
        <authorList>
            <person name="Omoto C.K."/>
            <person name="Sibley D."/>
            <person name="Venepally P."/>
            <person name="Hadjithomas M."/>
            <person name="Karamycheva S."/>
            <person name="Brunk B."/>
            <person name="Roos D."/>
            <person name="Caler E."/>
            <person name="Lorenzi H."/>
        </authorList>
    </citation>
    <scope>NUCLEOTIDE SEQUENCE</scope>
</reference>
<protein>
    <submittedName>
        <fullName evidence="2">Uncharacterized protein</fullName>
    </submittedName>
</protein>
<dbReference type="Proteomes" id="UP000019763">
    <property type="component" value="Unassembled WGS sequence"/>
</dbReference>
<accession>A0A023B4S0</accession>
<dbReference type="VEuPathDB" id="CryptoDB:GNI_101750"/>
<keyword evidence="1" id="KW-0175">Coiled coil</keyword>
<dbReference type="RefSeq" id="XP_011131184.1">
    <property type="nucleotide sequence ID" value="XM_011132882.1"/>
</dbReference>
<dbReference type="GeneID" id="22913602"/>
<evidence type="ECO:0000313" key="3">
    <source>
        <dbReference type="Proteomes" id="UP000019763"/>
    </source>
</evidence>
<dbReference type="EMBL" id="AFNH02000762">
    <property type="protein sequence ID" value="EZG56716.1"/>
    <property type="molecule type" value="Genomic_DNA"/>
</dbReference>
<name>A0A023B4S0_GRENI</name>
<organism evidence="2 3">
    <name type="scientific">Gregarina niphandrodes</name>
    <name type="common">Septate eugregarine</name>
    <dbReference type="NCBI Taxonomy" id="110365"/>
    <lineage>
        <taxon>Eukaryota</taxon>
        <taxon>Sar</taxon>
        <taxon>Alveolata</taxon>
        <taxon>Apicomplexa</taxon>
        <taxon>Conoidasida</taxon>
        <taxon>Gregarinasina</taxon>
        <taxon>Eugregarinorida</taxon>
        <taxon>Gregarinidae</taxon>
        <taxon>Gregarina</taxon>
    </lineage>
</organism>
<evidence type="ECO:0000313" key="2">
    <source>
        <dbReference type="EMBL" id="EZG56716.1"/>
    </source>
</evidence>
<feature type="coiled-coil region" evidence="1">
    <location>
        <begin position="352"/>
        <end position="400"/>
    </location>
</feature>
<comment type="caution">
    <text evidence="2">The sequence shown here is derived from an EMBL/GenBank/DDBJ whole genome shotgun (WGS) entry which is preliminary data.</text>
</comment>
<dbReference type="Gene3D" id="1.20.58.130">
    <property type="match status" value="1"/>
</dbReference>
<keyword evidence="3" id="KW-1185">Reference proteome</keyword>
<gene>
    <name evidence="2" type="ORF">GNI_101750</name>
</gene>